<protein>
    <submittedName>
        <fullName evidence="9">COG2391: Predicted transporter component</fullName>
    </submittedName>
</protein>
<evidence type="ECO:0000256" key="1">
    <source>
        <dbReference type="ARBA" id="ARBA00004429"/>
    </source>
</evidence>
<dbReference type="EMBL" id="CAADHY010000015">
    <property type="protein sequence ID" value="VFR20672.1"/>
    <property type="molecule type" value="Genomic_DNA"/>
</dbReference>
<accession>A0A484P3Z8</accession>
<evidence type="ECO:0000256" key="8">
    <source>
        <dbReference type="SAM" id="Phobius"/>
    </source>
</evidence>
<name>A0A484P3Z8_9ZZZZ</name>
<feature type="transmembrane region" description="Helical" evidence="8">
    <location>
        <begin position="244"/>
        <end position="264"/>
    </location>
</feature>
<dbReference type="AlphaFoldDB" id="A0A484P3Z8"/>
<keyword evidence="3" id="KW-1003">Cell membrane</keyword>
<evidence type="ECO:0000256" key="5">
    <source>
        <dbReference type="ARBA" id="ARBA00022692"/>
    </source>
</evidence>
<evidence type="ECO:0000256" key="6">
    <source>
        <dbReference type="ARBA" id="ARBA00022989"/>
    </source>
</evidence>
<comment type="subcellular location">
    <subcellularLocation>
        <location evidence="1">Cell inner membrane</location>
        <topology evidence="1">Multi-pass membrane protein</topology>
    </subcellularLocation>
</comment>
<dbReference type="Pfam" id="PF04143">
    <property type="entry name" value="Sulf_transp"/>
    <property type="match status" value="1"/>
</dbReference>
<keyword evidence="7 8" id="KW-0472">Membrane</keyword>
<keyword evidence="4" id="KW-0997">Cell inner membrane</keyword>
<feature type="transmembrane region" description="Helical" evidence="8">
    <location>
        <begin position="192"/>
        <end position="210"/>
    </location>
</feature>
<dbReference type="PANTHER" id="PTHR30574:SF1">
    <property type="entry name" value="SULPHUR TRANSPORT DOMAIN-CONTAINING PROTEIN"/>
    <property type="match status" value="1"/>
</dbReference>
<dbReference type="PANTHER" id="PTHR30574">
    <property type="entry name" value="INNER MEMBRANE PROTEIN YEDE"/>
    <property type="match status" value="1"/>
</dbReference>
<proteinExistence type="predicted"/>
<feature type="transmembrane region" description="Helical" evidence="8">
    <location>
        <begin position="83"/>
        <end position="101"/>
    </location>
</feature>
<dbReference type="InterPro" id="IPR007272">
    <property type="entry name" value="Sulf_transp_TsuA/YedE"/>
</dbReference>
<evidence type="ECO:0000313" key="9">
    <source>
        <dbReference type="EMBL" id="VFR20672.1"/>
    </source>
</evidence>
<evidence type="ECO:0000256" key="7">
    <source>
        <dbReference type="ARBA" id="ARBA00023136"/>
    </source>
</evidence>
<keyword evidence="2" id="KW-0813">Transport</keyword>
<reference evidence="9" key="1">
    <citation type="submission" date="2019-03" db="EMBL/GenBank/DDBJ databases">
        <authorList>
            <person name="Danneels B."/>
        </authorList>
    </citation>
    <scope>NUCLEOTIDE SEQUENCE</scope>
</reference>
<feature type="transmembrane region" description="Helical" evidence="8">
    <location>
        <begin position="345"/>
        <end position="362"/>
    </location>
</feature>
<feature type="transmembrane region" description="Helical" evidence="8">
    <location>
        <begin position="48"/>
        <end position="71"/>
    </location>
</feature>
<organism evidence="9">
    <name type="scientific">plant metagenome</name>
    <dbReference type="NCBI Taxonomy" id="1297885"/>
    <lineage>
        <taxon>unclassified sequences</taxon>
        <taxon>metagenomes</taxon>
        <taxon>organismal metagenomes</taxon>
    </lineage>
</organism>
<dbReference type="GO" id="GO:0005886">
    <property type="term" value="C:plasma membrane"/>
    <property type="evidence" value="ECO:0007669"/>
    <property type="project" value="UniProtKB-SubCell"/>
</dbReference>
<feature type="transmembrane region" description="Helical" evidence="8">
    <location>
        <begin position="382"/>
        <end position="399"/>
    </location>
</feature>
<feature type="transmembrane region" description="Helical" evidence="8">
    <location>
        <begin position="154"/>
        <end position="172"/>
    </location>
</feature>
<keyword evidence="5 8" id="KW-0812">Transmembrane</keyword>
<sequence>MTTTTLPAGADAPGRGGQADAPVALAATGAIVLFALACFSLIDLRQGLLALVGAGFGFVLYQASFSFAGGWRAAVTEGRTAGLRAQMLAVGLTTLCVMPLLDAGSVGGQTLTGAFGPVGVSLAVGATLFGFGMQLGGGCASGTLYTVGGGSTRMLLTLASFVAGALIGTAHLPWWTAQYDIGVVQPARSLGLWPAIALQLLALATVAWLARRWERRKRGTIAPLHRPPAGAPALPLAQRLWRGAWPLAWASVALAALGTANLLLSGQPWSVTFAFNLWGAKLAGLAGLDVSGWEYWTWTWTLPAQALAGPALAETTSVTNIGLILGALLAAGLAGRFAPVAHVPLGSAAAAIIGGLLMGYGARLAFGCNVGALLSGIASGSLHGWVWFGLAFLGSLAGIRARGLFGLKG</sequence>
<evidence type="ECO:0000256" key="3">
    <source>
        <dbReference type="ARBA" id="ARBA00022475"/>
    </source>
</evidence>
<evidence type="ECO:0000256" key="4">
    <source>
        <dbReference type="ARBA" id="ARBA00022519"/>
    </source>
</evidence>
<feature type="transmembrane region" description="Helical" evidence="8">
    <location>
        <begin position="23"/>
        <end position="42"/>
    </location>
</feature>
<keyword evidence="6 8" id="KW-1133">Transmembrane helix</keyword>
<evidence type="ECO:0000256" key="2">
    <source>
        <dbReference type="ARBA" id="ARBA00022448"/>
    </source>
</evidence>
<feature type="transmembrane region" description="Helical" evidence="8">
    <location>
        <begin position="318"/>
        <end position="338"/>
    </location>
</feature>
<gene>
    <name evidence="9" type="ORF">AMP9_3762</name>
</gene>
<feature type="transmembrane region" description="Helical" evidence="8">
    <location>
        <begin position="113"/>
        <end position="133"/>
    </location>
</feature>